<keyword evidence="4 5" id="KW-0472">Membrane</keyword>
<comment type="caution">
    <text evidence="6">The sequence shown here is derived from an EMBL/GenBank/DDBJ whole genome shotgun (WGS) entry which is preliminary data.</text>
</comment>
<keyword evidence="2 5" id="KW-0812">Transmembrane</keyword>
<dbReference type="Pfam" id="PF04279">
    <property type="entry name" value="IspA"/>
    <property type="match status" value="1"/>
</dbReference>
<evidence type="ECO:0000256" key="5">
    <source>
        <dbReference type="HAMAP-Rule" id="MF_00189"/>
    </source>
</evidence>
<dbReference type="EMBL" id="JAZIBG010000056">
    <property type="protein sequence ID" value="MEF7617325.1"/>
    <property type="molecule type" value="Genomic_DNA"/>
</dbReference>
<evidence type="ECO:0000256" key="1">
    <source>
        <dbReference type="ARBA" id="ARBA00022475"/>
    </source>
</evidence>
<dbReference type="InterPro" id="IPR006008">
    <property type="entry name" value="YciB"/>
</dbReference>
<feature type="transmembrane region" description="Helical" evidence="5">
    <location>
        <begin position="51"/>
        <end position="71"/>
    </location>
</feature>
<accession>A0AAW9QJA9</accession>
<reference evidence="6 7" key="1">
    <citation type="submission" date="2024-02" db="EMBL/GenBank/DDBJ databases">
        <title>Genome sequence of Aquincola sp. MAHUQ-54.</title>
        <authorList>
            <person name="Huq M.A."/>
        </authorList>
    </citation>
    <scope>NUCLEOTIDE SEQUENCE [LARGE SCALE GENOMIC DNA]</scope>
    <source>
        <strain evidence="6 7">MAHUQ-54</strain>
    </source>
</reference>
<comment type="similarity">
    <text evidence="5">Belongs to the YciB family.</text>
</comment>
<evidence type="ECO:0000256" key="4">
    <source>
        <dbReference type="ARBA" id="ARBA00023136"/>
    </source>
</evidence>
<comment type="function">
    <text evidence="5">Plays a role in cell envelope biogenesis, maintenance of cell envelope integrity and membrane homeostasis.</text>
</comment>
<dbReference type="PANTHER" id="PTHR36917:SF1">
    <property type="entry name" value="INNER MEMBRANE-SPANNING PROTEIN YCIB"/>
    <property type="match status" value="1"/>
</dbReference>
<dbReference type="Proteomes" id="UP001336250">
    <property type="component" value="Unassembled WGS sequence"/>
</dbReference>
<protein>
    <recommendedName>
        <fullName evidence="5">Inner membrane-spanning protein YciB</fullName>
    </recommendedName>
</protein>
<organism evidence="6 7">
    <name type="scientific">Aquincola agrisoli</name>
    <dbReference type="NCBI Taxonomy" id="3119538"/>
    <lineage>
        <taxon>Bacteria</taxon>
        <taxon>Pseudomonadati</taxon>
        <taxon>Pseudomonadota</taxon>
        <taxon>Betaproteobacteria</taxon>
        <taxon>Burkholderiales</taxon>
        <taxon>Sphaerotilaceae</taxon>
        <taxon>Aquincola</taxon>
    </lineage>
</organism>
<comment type="subcellular location">
    <subcellularLocation>
        <location evidence="5">Cell inner membrane</location>
        <topology evidence="5">Multi-pass membrane protein</topology>
    </subcellularLocation>
</comment>
<feature type="transmembrane region" description="Helical" evidence="5">
    <location>
        <begin position="180"/>
        <end position="198"/>
    </location>
</feature>
<dbReference type="HAMAP" id="MF_00189">
    <property type="entry name" value="YciB"/>
    <property type="match status" value="1"/>
</dbReference>
<feature type="transmembrane region" description="Helical" evidence="5">
    <location>
        <begin position="109"/>
        <end position="130"/>
    </location>
</feature>
<dbReference type="GO" id="GO:0005886">
    <property type="term" value="C:plasma membrane"/>
    <property type="evidence" value="ECO:0007669"/>
    <property type="project" value="UniProtKB-SubCell"/>
</dbReference>
<feature type="transmembrane region" description="Helical" evidence="5">
    <location>
        <begin position="78"/>
        <end position="97"/>
    </location>
</feature>
<gene>
    <name evidence="5" type="primary">yciB</name>
    <name evidence="6" type="ORF">V4F39_25665</name>
</gene>
<dbReference type="PANTHER" id="PTHR36917">
    <property type="entry name" value="INTRACELLULAR SEPTATION PROTEIN A-RELATED"/>
    <property type="match status" value="1"/>
</dbReference>
<keyword evidence="5" id="KW-0997">Cell inner membrane</keyword>
<dbReference type="RefSeq" id="WP_332293089.1">
    <property type="nucleotide sequence ID" value="NZ_JAZIBG010000056.1"/>
</dbReference>
<sequence length="216" mass="24277">MKLLFDFLPIILFFGAFKYAENHKEWAAAFASEHFGFMVSGGAVGLNEAPVLLATLVVIVATLAQVAWMMARGKKVDVMLWVSLVLVVVLGGATIWFHNETFIKWKPSVLYWVMGSAFLLSDLLFGKNLLRLLLGEQMQLPDVAWRRLNLAWVAFFGIMGVLNIWVAYNFSTDAWVNFKLFGGIGLMLAFTLAQGVYLSRYMKDEQPAVDAETPRQ</sequence>
<feature type="transmembrane region" description="Helical" evidence="5">
    <location>
        <begin position="150"/>
        <end position="168"/>
    </location>
</feature>
<keyword evidence="7" id="KW-1185">Reference proteome</keyword>
<evidence type="ECO:0000256" key="3">
    <source>
        <dbReference type="ARBA" id="ARBA00022989"/>
    </source>
</evidence>
<dbReference type="AlphaFoldDB" id="A0AAW9QJA9"/>
<evidence type="ECO:0000256" key="2">
    <source>
        <dbReference type="ARBA" id="ARBA00022692"/>
    </source>
</evidence>
<evidence type="ECO:0000313" key="7">
    <source>
        <dbReference type="Proteomes" id="UP001336250"/>
    </source>
</evidence>
<keyword evidence="1 5" id="KW-1003">Cell membrane</keyword>
<dbReference type="NCBIfam" id="NF001325">
    <property type="entry name" value="PRK00259.1-3"/>
    <property type="match status" value="1"/>
</dbReference>
<keyword evidence="3 5" id="KW-1133">Transmembrane helix</keyword>
<evidence type="ECO:0000313" key="6">
    <source>
        <dbReference type="EMBL" id="MEF7617325.1"/>
    </source>
</evidence>
<proteinExistence type="inferred from homology"/>
<name>A0AAW9QJA9_9BURK</name>